<dbReference type="InterPro" id="IPR029064">
    <property type="entry name" value="Ribosomal_eL30-like_sf"/>
</dbReference>
<accession>A0ABN1ZB84</accession>
<dbReference type="InterPro" id="IPR001537">
    <property type="entry name" value="SpoU_MeTrfase"/>
</dbReference>
<evidence type="ECO:0000313" key="6">
    <source>
        <dbReference type="Proteomes" id="UP001501742"/>
    </source>
</evidence>
<evidence type="ECO:0000259" key="4">
    <source>
        <dbReference type="Pfam" id="PF04705"/>
    </source>
</evidence>
<keyword evidence="2" id="KW-0808">Transferase</keyword>
<keyword evidence="1" id="KW-0489">Methyltransferase</keyword>
<evidence type="ECO:0000256" key="2">
    <source>
        <dbReference type="ARBA" id="ARBA00022679"/>
    </source>
</evidence>
<evidence type="ECO:0000313" key="5">
    <source>
        <dbReference type="EMBL" id="GAA1492872.1"/>
    </source>
</evidence>
<feature type="domain" description="tRNA/rRNA methyltransferase SpoU type" evidence="3">
    <location>
        <begin position="118"/>
        <end position="258"/>
    </location>
</feature>
<dbReference type="Proteomes" id="UP001501742">
    <property type="component" value="Unassembled WGS sequence"/>
</dbReference>
<reference evidence="5 6" key="1">
    <citation type="journal article" date="2019" name="Int. J. Syst. Evol. Microbiol.">
        <title>The Global Catalogue of Microorganisms (GCM) 10K type strain sequencing project: providing services to taxonomists for standard genome sequencing and annotation.</title>
        <authorList>
            <consortium name="The Broad Institute Genomics Platform"/>
            <consortium name="The Broad Institute Genome Sequencing Center for Infectious Disease"/>
            <person name="Wu L."/>
            <person name="Ma J."/>
        </authorList>
    </citation>
    <scope>NUCLEOTIDE SEQUENCE [LARGE SCALE GENOMIC DNA]</scope>
    <source>
        <strain evidence="5 6">JCM 12140</strain>
    </source>
</reference>
<dbReference type="InterPro" id="IPR029028">
    <property type="entry name" value="Alpha/beta_knot_MTases"/>
</dbReference>
<dbReference type="InterPro" id="IPR006795">
    <property type="entry name" value="Thiostrepton-R_Mease_TSNR_N"/>
</dbReference>
<proteinExistence type="predicted"/>
<evidence type="ECO:0000259" key="3">
    <source>
        <dbReference type="Pfam" id="PF00588"/>
    </source>
</evidence>
<dbReference type="Gene3D" id="3.40.1280.10">
    <property type="match status" value="1"/>
</dbReference>
<sequence length="265" mass="27889">MPDLDVLADPSDPAVQRLSDLAKPARGTVRTAIVEDQEPLVQALRAGVRFVEVYGESTREFPGDLAALCAELGVTVRLVEPAVLTKVFRSEKRPKVFGVANIPAPARFSALAEGTGDVLVLDGVKIVGNIGAIVRTAVGLGARGVVLVDSDLPTIADRRVVRASRGHVFSLPVLLETRERVARWLGESGLRVVDVDMDGSLSPESLGALEGDVALLLGAEKTGASDVLQDLAADTVSVPIDSRVESLNVSVVAGIVLYARSRRSA</sequence>
<dbReference type="Gene3D" id="3.30.1330.30">
    <property type="match status" value="1"/>
</dbReference>
<dbReference type="InterPro" id="IPR051259">
    <property type="entry name" value="rRNA_Methyltransferase"/>
</dbReference>
<comment type="caution">
    <text evidence="5">The sequence shown here is derived from an EMBL/GenBank/DDBJ whole genome shotgun (WGS) entry which is preliminary data.</text>
</comment>
<dbReference type="EMBL" id="BAAAJX010000005">
    <property type="protein sequence ID" value="GAA1492872.1"/>
    <property type="molecule type" value="Genomic_DNA"/>
</dbReference>
<name>A0ABN1ZB84_9MICO</name>
<organism evidence="5 6">
    <name type="scientific">Curtobacterium herbarum</name>
    <dbReference type="NCBI Taxonomy" id="150122"/>
    <lineage>
        <taxon>Bacteria</taxon>
        <taxon>Bacillati</taxon>
        <taxon>Actinomycetota</taxon>
        <taxon>Actinomycetes</taxon>
        <taxon>Micrococcales</taxon>
        <taxon>Microbacteriaceae</taxon>
        <taxon>Curtobacterium</taxon>
    </lineage>
</organism>
<dbReference type="InterPro" id="IPR029026">
    <property type="entry name" value="tRNA_m1G_MTases_N"/>
</dbReference>
<dbReference type="PANTHER" id="PTHR43191:SF2">
    <property type="entry name" value="RRNA METHYLTRANSFERASE 3, MITOCHONDRIAL"/>
    <property type="match status" value="1"/>
</dbReference>
<dbReference type="Pfam" id="PF04705">
    <property type="entry name" value="TSNR_N"/>
    <property type="match status" value="1"/>
</dbReference>
<dbReference type="PANTHER" id="PTHR43191">
    <property type="entry name" value="RRNA METHYLTRANSFERASE 3"/>
    <property type="match status" value="1"/>
</dbReference>
<dbReference type="RefSeq" id="WP_204606728.1">
    <property type="nucleotide sequence ID" value="NZ_BAAAJX010000005.1"/>
</dbReference>
<gene>
    <name evidence="5" type="primary">rlmB_1</name>
    <name evidence="5" type="ORF">GCM10009627_12180</name>
</gene>
<dbReference type="Pfam" id="PF00588">
    <property type="entry name" value="SpoU_methylase"/>
    <property type="match status" value="1"/>
</dbReference>
<evidence type="ECO:0000256" key="1">
    <source>
        <dbReference type="ARBA" id="ARBA00022603"/>
    </source>
</evidence>
<protein>
    <submittedName>
        <fullName evidence="5">23S rRNA (Guanosine(2251)-2'-O)-methyltransferase RlmB</fullName>
    </submittedName>
</protein>
<keyword evidence="6" id="KW-1185">Reference proteome</keyword>
<dbReference type="SUPFAM" id="SSF75217">
    <property type="entry name" value="alpha/beta knot"/>
    <property type="match status" value="1"/>
</dbReference>
<feature type="domain" description="Thiostrepton-resistance methylase N-terminal" evidence="4">
    <location>
        <begin position="5"/>
        <end position="113"/>
    </location>
</feature>